<dbReference type="Gene3D" id="3.40.50.1820">
    <property type="entry name" value="alpha/beta hydrolase"/>
    <property type="match status" value="1"/>
</dbReference>
<organism evidence="3 4">
    <name type="scientific">Streptomyces albiflavescens</name>
    <dbReference type="NCBI Taxonomy" id="1623582"/>
    <lineage>
        <taxon>Bacteria</taxon>
        <taxon>Bacillati</taxon>
        <taxon>Actinomycetota</taxon>
        <taxon>Actinomycetes</taxon>
        <taxon>Kitasatosporales</taxon>
        <taxon>Streptomycetaceae</taxon>
        <taxon>Streptomyces</taxon>
    </lineage>
</organism>
<gene>
    <name evidence="3" type="ORF">GCM10011579_083850</name>
</gene>
<name>A0A918DA15_9ACTN</name>
<dbReference type="Proteomes" id="UP000600365">
    <property type="component" value="Unassembled WGS sequence"/>
</dbReference>
<dbReference type="InterPro" id="IPR002925">
    <property type="entry name" value="Dienelactn_hydro"/>
</dbReference>
<dbReference type="EMBL" id="BMMM01000022">
    <property type="protein sequence ID" value="GGN89236.1"/>
    <property type="molecule type" value="Genomic_DNA"/>
</dbReference>
<keyword evidence="4" id="KW-1185">Reference proteome</keyword>
<evidence type="ECO:0000256" key="1">
    <source>
        <dbReference type="SAM" id="Phobius"/>
    </source>
</evidence>
<dbReference type="GO" id="GO:0016787">
    <property type="term" value="F:hydrolase activity"/>
    <property type="evidence" value="ECO:0007669"/>
    <property type="project" value="InterPro"/>
</dbReference>
<dbReference type="SUPFAM" id="SSF53474">
    <property type="entry name" value="alpha/beta-Hydrolases"/>
    <property type="match status" value="1"/>
</dbReference>
<feature type="transmembrane region" description="Helical" evidence="1">
    <location>
        <begin position="21"/>
        <end position="45"/>
    </location>
</feature>
<dbReference type="RefSeq" id="WP_189191367.1">
    <property type="nucleotide sequence ID" value="NZ_BMMM01000022.1"/>
</dbReference>
<keyword evidence="1" id="KW-0812">Transmembrane</keyword>
<dbReference type="PANTHER" id="PTHR46623:SF6">
    <property type="entry name" value="ALPHA_BETA-HYDROLASES SUPERFAMILY PROTEIN"/>
    <property type="match status" value="1"/>
</dbReference>
<protein>
    <recommendedName>
        <fullName evidence="2">Dienelactone hydrolase domain-containing protein</fullName>
    </recommendedName>
</protein>
<dbReference type="AlphaFoldDB" id="A0A918DA15"/>
<comment type="caution">
    <text evidence="3">The sequence shown here is derived from an EMBL/GenBank/DDBJ whole genome shotgun (WGS) entry which is preliminary data.</text>
</comment>
<dbReference type="InterPro" id="IPR029058">
    <property type="entry name" value="AB_hydrolase_fold"/>
</dbReference>
<keyword evidence="1" id="KW-1133">Transmembrane helix</keyword>
<proteinExistence type="predicted"/>
<accession>A0A918DA15</accession>
<dbReference type="InterPro" id="IPR051049">
    <property type="entry name" value="Dienelactone_hydrolase-like"/>
</dbReference>
<feature type="domain" description="Dienelactone hydrolase" evidence="2">
    <location>
        <begin position="118"/>
        <end position="220"/>
    </location>
</feature>
<feature type="transmembrane region" description="Helical" evidence="1">
    <location>
        <begin position="65"/>
        <end position="89"/>
    </location>
</feature>
<reference evidence="3 4" key="1">
    <citation type="journal article" date="2014" name="Int. J. Syst. Evol. Microbiol.">
        <title>Complete genome sequence of Corynebacterium casei LMG S-19264T (=DSM 44701T), isolated from a smear-ripened cheese.</title>
        <authorList>
            <consortium name="US DOE Joint Genome Institute (JGI-PGF)"/>
            <person name="Walter F."/>
            <person name="Albersmeier A."/>
            <person name="Kalinowski J."/>
            <person name="Ruckert C."/>
        </authorList>
    </citation>
    <scope>NUCLEOTIDE SEQUENCE [LARGE SCALE GENOMIC DNA]</scope>
    <source>
        <strain evidence="3 4">CGMCC 4.7111</strain>
    </source>
</reference>
<evidence type="ECO:0000313" key="3">
    <source>
        <dbReference type="EMBL" id="GGN89236.1"/>
    </source>
</evidence>
<dbReference type="PANTHER" id="PTHR46623">
    <property type="entry name" value="CARBOXYMETHYLENEBUTENOLIDASE-RELATED"/>
    <property type="match status" value="1"/>
</dbReference>
<sequence length="223" mass="23400">MAAARRIAPSREDATDLAGSTAVGSAVAFVLLTLIVIGRDGAALFGDEDLTSWSVGHRPDVALAVARGVTYTGTGIVPYALAAVAGLVLGRTTRQRILAVVGCLGCLAAAQAVRYEVIYQAAADPRVSAAVPFYGVIQGELPDFSGLKAQILGHYGELDTTIPKESLEQLSAAIQQQSGITPDFRLYPAQHAFFNDGRPEAYAPESAAQAWESTVAFLHEQLG</sequence>
<evidence type="ECO:0000313" key="4">
    <source>
        <dbReference type="Proteomes" id="UP000600365"/>
    </source>
</evidence>
<keyword evidence="1" id="KW-0472">Membrane</keyword>
<dbReference type="Pfam" id="PF01738">
    <property type="entry name" value="DLH"/>
    <property type="match status" value="1"/>
</dbReference>
<evidence type="ECO:0000259" key="2">
    <source>
        <dbReference type="Pfam" id="PF01738"/>
    </source>
</evidence>